<sequence>MKEILKTGIGSMPLVDVKKNLEIIKKALPQIPHWPQMPQRGIAEHFVFQFLRPLTEVGLLQVEGNKGIFKKDETFPEKLTFFYEKYFEALEKRDYAFFAMPRESGEGLYYLVEKFNESFSAALAVKGQMAGPLSILLTLTDENKIPAFYDPEIREAVVKTLVMSARWQVNFLKTTGRMVYLFVDDPAIANYGSFTHLTLKREEVVGVLKEIIAAILEEGGVPGVHSCAGIDWSIVTEAGAKVISVDAANYLDSLFPYKEEVKSLLSAGGILALGIIPTGPEIENYSLEDLYADFEKKVNLLREMGVVTNDSMLMLTPACGTGLLPPEQAEKIYSLLRDFRKEVTHD</sequence>
<dbReference type="InterPro" id="IPR038071">
    <property type="entry name" value="UROD/MetE-like_sf"/>
</dbReference>
<reference evidence="2" key="1">
    <citation type="submission" date="2016-12" db="EMBL/GenBank/DDBJ databases">
        <title>Draft Genome Sequences od Carboxydothermus pertinax and islandicus, Hydrogenogenic Carboxydotrophic Bacteria.</title>
        <authorList>
            <person name="Fukuyama Y."/>
            <person name="Ohmae K."/>
            <person name="Yoneda Y."/>
            <person name="Yoshida T."/>
            <person name="Sako Y."/>
        </authorList>
    </citation>
    <scope>NUCLEOTIDE SEQUENCE [LARGE SCALE GENOMIC DNA]</scope>
    <source>
        <strain evidence="2">Ug1</strain>
    </source>
</reference>
<dbReference type="SUPFAM" id="SSF51726">
    <property type="entry name" value="UROD/MetE-like"/>
    <property type="match status" value="1"/>
</dbReference>
<dbReference type="STRING" id="870242.cpu_02700"/>
<dbReference type="OrthoDB" id="144815at2"/>
<accession>A0A1L8CS64</accession>
<evidence type="ECO:0000313" key="1">
    <source>
        <dbReference type="EMBL" id="GAV21760.1"/>
    </source>
</evidence>
<proteinExistence type="predicted"/>
<dbReference type="CDD" id="cd03310">
    <property type="entry name" value="CIMS_like"/>
    <property type="match status" value="1"/>
</dbReference>
<comment type="caution">
    <text evidence="1">The sequence shown here is derived from an EMBL/GenBank/DDBJ whole genome shotgun (WGS) entry which is preliminary data.</text>
</comment>
<dbReference type="EMBL" id="BDJK01000006">
    <property type="protein sequence ID" value="GAV21760.1"/>
    <property type="molecule type" value="Genomic_DNA"/>
</dbReference>
<keyword evidence="2" id="KW-1185">Reference proteome</keyword>
<gene>
    <name evidence="1" type="ORF">cpu_02700</name>
</gene>
<dbReference type="RefSeq" id="WP_075858214.1">
    <property type="nucleotide sequence ID" value="NZ_BDJK01000006.1"/>
</dbReference>
<name>A0A1L8CS64_9THEO</name>
<protein>
    <recommendedName>
        <fullName evidence="3">Methionine synthase</fullName>
    </recommendedName>
</protein>
<dbReference type="Gene3D" id="3.20.20.210">
    <property type="match status" value="1"/>
</dbReference>
<organism evidence="1 2">
    <name type="scientific">Carboxydothermus pertinax</name>
    <dbReference type="NCBI Taxonomy" id="870242"/>
    <lineage>
        <taxon>Bacteria</taxon>
        <taxon>Bacillati</taxon>
        <taxon>Bacillota</taxon>
        <taxon>Clostridia</taxon>
        <taxon>Thermoanaerobacterales</taxon>
        <taxon>Thermoanaerobacteraceae</taxon>
        <taxon>Carboxydothermus</taxon>
    </lineage>
</organism>
<dbReference type="AlphaFoldDB" id="A0A1L8CS64"/>
<dbReference type="Proteomes" id="UP000187485">
    <property type="component" value="Unassembled WGS sequence"/>
</dbReference>
<evidence type="ECO:0008006" key="3">
    <source>
        <dbReference type="Google" id="ProtNLM"/>
    </source>
</evidence>
<evidence type="ECO:0000313" key="2">
    <source>
        <dbReference type="Proteomes" id="UP000187485"/>
    </source>
</evidence>